<reference evidence="8" key="1">
    <citation type="journal article" date="2017" name="Ticks Tick Borne Dis.">
        <title>An insight into the sialome of Hyalomma excavatum.</title>
        <authorList>
            <person name="Ribeiro J.M."/>
            <person name="Slovak M."/>
            <person name="Francischetti I.M."/>
        </authorList>
    </citation>
    <scope>NUCLEOTIDE SEQUENCE</scope>
    <source>
        <strain evidence="8">Samish</strain>
        <tissue evidence="8">Salivary glands</tissue>
    </source>
</reference>
<keyword evidence="6 8" id="KW-0675">Receptor</keyword>
<dbReference type="GO" id="GO:0005886">
    <property type="term" value="C:plasma membrane"/>
    <property type="evidence" value="ECO:0007669"/>
    <property type="project" value="UniProtKB-SubCell"/>
</dbReference>
<evidence type="ECO:0000256" key="7">
    <source>
        <dbReference type="SAM" id="Phobius"/>
    </source>
</evidence>
<evidence type="ECO:0000256" key="6">
    <source>
        <dbReference type="ARBA" id="ARBA00023170"/>
    </source>
</evidence>
<dbReference type="GO" id="GO:0038023">
    <property type="term" value="F:signaling receptor activity"/>
    <property type="evidence" value="ECO:0007669"/>
    <property type="project" value="UniProtKB-ARBA"/>
</dbReference>
<feature type="transmembrane region" description="Helical" evidence="7">
    <location>
        <begin position="167"/>
        <end position="186"/>
    </location>
</feature>
<feature type="transmembrane region" description="Helical" evidence="7">
    <location>
        <begin position="356"/>
        <end position="379"/>
    </location>
</feature>
<organism evidence="8">
    <name type="scientific">Hyalomma excavatum</name>
    <dbReference type="NCBI Taxonomy" id="257692"/>
    <lineage>
        <taxon>Eukaryota</taxon>
        <taxon>Metazoa</taxon>
        <taxon>Ecdysozoa</taxon>
        <taxon>Arthropoda</taxon>
        <taxon>Chelicerata</taxon>
        <taxon>Arachnida</taxon>
        <taxon>Acari</taxon>
        <taxon>Parasitiformes</taxon>
        <taxon>Ixodida</taxon>
        <taxon>Ixodoidea</taxon>
        <taxon>Ixodidae</taxon>
        <taxon>Hyalomminae</taxon>
        <taxon>Hyalomma</taxon>
    </lineage>
</organism>
<evidence type="ECO:0000313" key="8">
    <source>
        <dbReference type="EMBL" id="JAP67407.1"/>
    </source>
</evidence>
<accession>A0A131XLH9</accession>
<dbReference type="PANTHER" id="PTHR21421">
    <property type="entry name" value="GUSTATORY RECEPTOR"/>
    <property type="match status" value="1"/>
</dbReference>
<keyword evidence="3 7" id="KW-0812">Transmembrane</keyword>
<dbReference type="Pfam" id="PF08395">
    <property type="entry name" value="7tm_7"/>
    <property type="match status" value="1"/>
</dbReference>
<evidence type="ECO:0000256" key="1">
    <source>
        <dbReference type="ARBA" id="ARBA00004651"/>
    </source>
</evidence>
<proteinExistence type="evidence at transcript level"/>
<feature type="transmembrane region" description="Helical" evidence="7">
    <location>
        <begin position="82"/>
        <end position="102"/>
    </location>
</feature>
<dbReference type="GO" id="GO:0051606">
    <property type="term" value="P:detection of stimulus"/>
    <property type="evidence" value="ECO:0007669"/>
    <property type="project" value="UniProtKB-ARBA"/>
</dbReference>
<feature type="transmembrane region" description="Helical" evidence="7">
    <location>
        <begin position="43"/>
        <end position="62"/>
    </location>
</feature>
<name>A0A131XLH9_9ACAR</name>
<dbReference type="AlphaFoldDB" id="A0A131XLH9"/>
<keyword evidence="4 7" id="KW-1133">Transmembrane helix</keyword>
<comment type="subcellular location">
    <subcellularLocation>
        <location evidence="1">Cell membrane</location>
        <topology evidence="1">Multi-pass membrane protein</topology>
    </subcellularLocation>
</comment>
<keyword evidence="2" id="KW-1003">Cell membrane</keyword>
<dbReference type="EMBL" id="GEFH01001174">
    <property type="protein sequence ID" value="JAP67407.1"/>
    <property type="molecule type" value="mRNA"/>
</dbReference>
<dbReference type="GO" id="GO:0050909">
    <property type="term" value="P:sensory perception of taste"/>
    <property type="evidence" value="ECO:0007669"/>
    <property type="project" value="InterPro"/>
</dbReference>
<feature type="transmembrane region" description="Helical" evidence="7">
    <location>
        <begin position="135"/>
        <end position="155"/>
    </location>
</feature>
<sequence length="392" mass="44377">MVSVMASRVRPRARLCRAAGVFFIDNLQCGNSRDVVVRWKSWYTLYSACCLLTFAVAELYFVANNTVRLYTRVRSFTKSLVLVIPTVVTFKVVVNIASSLFGSRTMLKFIKMSAEYEMRAAFDGRKYRFRCRLSYALRFFVVVSFFVHLVANANITVKLLNLQADSLLDFVLKGAMLLFNLLLFTYDMLHFIMLRPCCEVLIDYVRQQQDYLKSILAIGEKQIAGITAFATDLDRVRLNLTSIVNLRRVLNSVWQFSIMASAVGLLIVACICIYSFFDDGVPTDQLLLTMSYCGYATIDFVDVARLSQTMANEVLKLKESLEKITVLHDSPTQLRQVAYLYNTICPDEMFLSGANFFTLNLSLLVSLAGSIITYSVILVQTSDSVEQRATAM</sequence>
<dbReference type="PANTHER" id="PTHR21421:SF29">
    <property type="entry name" value="GUSTATORY RECEPTOR 5A FOR TREHALOSE-RELATED"/>
    <property type="match status" value="1"/>
</dbReference>
<evidence type="ECO:0000256" key="4">
    <source>
        <dbReference type="ARBA" id="ARBA00022989"/>
    </source>
</evidence>
<evidence type="ECO:0000256" key="2">
    <source>
        <dbReference type="ARBA" id="ARBA00022475"/>
    </source>
</evidence>
<evidence type="ECO:0000256" key="5">
    <source>
        <dbReference type="ARBA" id="ARBA00023136"/>
    </source>
</evidence>
<dbReference type="InterPro" id="IPR013604">
    <property type="entry name" value="7TM_chemorcpt"/>
</dbReference>
<keyword evidence="5 7" id="KW-0472">Membrane</keyword>
<feature type="transmembrane region" description="Helical" evidence="7">
    <location>
        <begin position="256"/>
        <end position="277"/>
    </location>
</feature>
<evidence type="ECO:0000256" key="3">
    <source>
        <dbReference type="ARBA" id="ARBA00022692"/>
    </source>
</evidence>
<protein>
    <submittedName>
        <fullName evidence="8">Putative 7tm chemosensory receptor</fullName>
    </submittedName>
</protein>